<dbReference type="PANTHER" id="PTHR46000">
    <property type="entry name" value="SEVEN TM RECEPTOR-RELATED"/>
    <property type="match status" value="1"/>
</dbReference>
<keyword evidence="2" id="KW-0675">Receptor</keyword>
<dbReference type="KEGG" id="cel:CELE_C34D4.8"/>
<dbReference type="CTD" id="191980"/>
<feature type="transmembrane region" description="Helical" evidence="1">
    <location>
        <begin position="15"/>
        <end position="32"/>
    </location>
</feature>
<accession>Q18441</accession>
<dbReference type="UCSC" id="C34D4.8">
    <property type="organism name" value="c. elegans"/>
</dbReference>
<feature type="transmembrane region" description="Helical" evidence="1">
    <location>
        <begin position="133"/>
        <end position="155"/>
    </location>
</feature>
<dbReference type="GeneID" id="191980"/>
<keyword evidence="3" id="KW-1185">Reference proteome</keyword>
<dbReference type="SUPFAM" id="SSF81321">
    <property type="entry name" value="Family A G protein-coupled receptor-like"/>
    <property type="match status" value="1"/>
</dbReference>
<dbReference type="eggNOG" id="ENOG502T1PX">
    <property type="taxonomic scope" value="Eukaryota"/>
</dbReference>
<dbReference type="OrthoDB" id="5841141at2759"/>
<feature type="transmembrane region" description="Helical" evidence="1">
    <location>
        <begin position="197"/>
        <end position="223"/>
    </location>
</feature>
<dbReference type="WormBase" id="C34D4.8">
    <property type="protein sequence ID" value="CE24826"/>
    <property type="gene ID" value="WBGene00006113"/>
    <property type="gene designation" value="str-48"/>
</dbReference>
<feature type="transmembrane region" description="Helical" evidence="1">
    <location>
        <begin position="44"/>
        <end position="67"/>
    </location>
</feature>
<evidence type="ECO:0000313" key="3">
    <source>
        <dbReference type="Proteomes" id="UP000001940"/>
    </source>
</evidence>
<keyword evidence="1" id="KW-1133">Transmembrane helix</keyword>
<dbReference type="PhylomeDB" id="Q18441"/>
<evidence type="ECO:0000313" key="2">
    <source>
        <dbReference type="EMBL" id="CCD66602.1"/>
    </source>
</evidence>
<dbReference type="FunCoup" id="Q18441">
    <property type="interactions" value="11"/>
</dbReference>
<dbReference type="PIR" id="T29279">
    <property type="entry name" value="T29279"/>
</dbReference>
<feature type="transmembrane region" description="Helical" evidence="1">
    <location>
        <begin position="87"/>
        <end position="113"/>
    </location>
</feature>
<reference evidence="2 3" key="1">
    <citation type="journal article" date="1998" name="Science">
        <title>Genome sequence of the nematode C. elegans: a platform for investigating biology.</title>
        <authorList>
            <consortium name="The C. elegans sequencing consortium"/>
            <person name="Sulson J.E."/>
            <person name="Waterston R."/>
        </authorList>
    </citation>
    <scope>NUCLEOTIDE SEQUENCE [LARGE SCALE GENOMIC DNA]</scope>
    <source>
        <strain evidence="2 3">Bristol N2</strain>
    </source>
</reference>
<dbReference type="InterPro" id="IPR019428">
    <property type="entry name" value="7TM_GPCR_serpentine_rcpt_Str"/>
</dbReference>
<dbReference type="AlphaFoldDB" id="Q18441"/>
<dbReference type="PaxDb" id="6239-C34D4.8"/>
<dbReference type="OMA" id="YLLMMSF"/>
<proteinExistence type="predicted"/>
<dbReference type="Proteomes" id="UP000001940">
    <property type="component" value="Chromosome IV"/>
</dbReference>
<keyword evidence="1" id="KW-0472">Membrane</keyword>
<gene>
    <name evidence="2 4" type="primary">str-48</name>
    <name evidence="4" type="ORF">C34D4.8</name>
    <name evidence="2" type="ORF">CELE_C34D4.8</name>
</gene>
<feature type="transmembrane region" description="Helical" evidence="1">
    <location>
        <begin position="279"/>
        <end position="301"/>
    </location>
</feature>
<dbReference type="Pfam" id="PF10326">
    <property type="entry name" value="7TM_GPCR_Str"/>
    <property type="match status" value="1"/>
</dbReference>
<protein>
    <submittedName>
        <fullName evidence="2">Seven TM Receptor</fullName>
    </submittedName>
</protein>
<dbReference type="PANTHER" id="PTHR46000:SF1">
    <property type="entry name" value="SEVEN TM RECEPTOR"/>
    <property type="match status" value="1"/>
</dbReference>
<dbReference type="HOGENOM" id="CLU_036335_4_2_1"/>
<evidence type="ECO:0000256" key="1">
    <source>
        <dbReference type="SAM" id="Phobius"/>
    </source>
</evidence>
<name>Q18441_CAEEL</name>
<evidence type="ECO:0000313" key="4">
    <source>
        <dbReference type="WormBase" id="C34D4.8"/>
    </source>
</evidence>
<sequence length="332" mass="38186">MIRFFEVSDTFTKCGFPTVSIINSFLIFLTVFHIRRIFGTYKQMLIVIAIMGILFSACELIARPFVHSYNSGWIFFSLNTWLGADQLVLQIALAIYASFYLLMMSFISVQFLFRYYTLTNIRVTKRFENGGVILWMLYPFICGAFYGVPLFLFGLPDEYGDEYFGEQLLVSYGLAIKEVPRFPIIAYDKDGSLRHGAFFVITGSIVMAVQYTIIIYCGIRMHLVMTREFKNSSVPNKKLQKQFFKALVVQTIVPTFIFVCPAAFVLLCPFLNLEMNYQTGWIYAALSLYPPLDSLVLMILVSEYRKAIKGLCEYLFPKRTGRTPEVELRSST</sequence>
<feature type="transmembrane region" description="Helical" evidence="1">
    <location>
        <begin position="243"/>
        <end position="267"/>
    </location>
</feature>
<dbReference type="EMBL" id="BX284604">
    <property type="protein sequence ID" value="CCD66602.1"/>
    <property type="molecule type" value="Genomic_DNA"/>
</dbReference>
<organism evidence="2 3">
    <name type="scientific">Caenorhabditis elegans</name>
    <dbReference type="NCBI Taxonomy" id="6239"/>
    <lineage>
        <taxon>Eukaryota</taxon>
        <taxon>Metazoa</taxon>
        <taxon>Ecdysozoa</taxon>
        <taxon>Nematoda</taxon>
        <taxon>Chromadorea</taxon>
        <taxon>Rhabditida</taxon>
        <taxon>Rhabditina</taxon>
        <taxon>Rhabditomorpha</taxon>
        <taxon>Rhabditoidea</taxon>
        <taxon>Rhabditidae</taxon>
        <taxon>Peloderinae</taxon>
        <taxon>Caenorhabditis</taxon>
    </lineage>
</organism>
<keyword evidence="1" id="KW-0812">Transmembrane</keyword>
<dbReference type="RefSeq" id="NP_501116.1">
    <property type="nucleotide sequence ID" value="NM_068715.2"/>
</dbReference>
<dbReference type="AGR" id="WB:WBGene00006113"/>
<dbReference type="InParanoid" id="Q18441"/>